<sequence>MVLQPAKNRYGNEYLYFYCPLSKARAGRVCSGKHSNAMRVEDAITEHYAQLQLDDDFIDALGHKLRDSVEHDEKHGIQRKQLIRKQLEELEQHEIRLVDLATTGVVGSQHVRTKMISIQTQREQLKKDLTTVQASLTDIEHFIRVAMELLRDVQDLYMHAEDEIRRRLNQAIFTRIFIQNDEVVDVALAEPFRDLLAAQTAYQGWRGTQA</sequence>
<name>A0ABT2HQY9_9MICC</name>
<evidence type="ECO:0000313" key="2">
    <source>
        <dbReference type="Proteomes" id="UP001205046"/>
    </source>
</evidence>
<feature type="non-terminal residue" evidence="1">
    <location>
        <position position="210"/>
    </location>
</feature>
<accession>A0ABT2HQY9</accession>
<dbReference type="EMBL" id="JALXMO010000012">
    <property type="protein sequence ID" value="MCT1606964.1"/>
    <property type="molecule type" value="Genomic_DNA"/>
</dbReference>
<comment type="caution">
    <text evidence="1">The sequence shown here is derived from an EMBL/GenBank/DDBJ whole genome shotgun (WGS) entry which is preliminary data.</text>
</comment>
<evidence type="ECO:0008006" key="3">
    <source>
        <dbReference type="Google" id="ProtNLM"/>
    </source>
</evidence>
<evidence type="ECO:0000313" key="1">
    <source>
        <dbReference type="EMBL" id="MCT1606964.1"/>
    </source>
</evidence>
<organism evidence="1 2">
    <name type="scientific">Nesterenkonia massiliensis</name>
    <dbReference type="NCBI Taxonomy" id="1232429"/>
    <lineage>
        <taxon>Bacteria</taxon>
        <taxon>Bacillati</taxon>
        <taxon>Actinomycetota</taxon>
        <taxon>Actinomycetes</taxon>
        <taxon>Micrococcales</taxon>
        <taxon>Micrococcaceae</taxon>
        <taxon>Nesterenkonia</taxon>
    </lineage>
</organism>
<gene>
    <name evidence="1" type="ORF">M3B43_06410</name>
</gene>
<reference evidence="1 2" key="1">
    <citation type="submission" date="2022-04" db="EMBL/GenBank/DDBJ databases">
        <title>Human microbiome associated bacterial genomes.</title>
        <authorList>
            <person name="Sandstrom S."/>
            <person name="Salamzade R."/>
            <person name="Kalan L.R."/>
        </authorList>
    </citation>
    <scope>NUCLEOTIDE SEQUENCE [LARGE SCALE GENOMIC DNA]</scope>
    <source>
        <strain evidence="2">p3-SID767</strain>
    </source>
</reference>
<dbReference type="Proteomes" id="UP001205046">
    <property type="component" value="Unassembled WGS sequence"/>
</dbReference>
<dbReference type="RefSeq" id="WP_260073005.1">
    <property type="nucleotide sequence ID" value="NZ_JALXMO010000012.1"/>
</dbReference>
<proteinExistence type="predicted"/>
<protein>
    <recommendedName>
        <fullName evidence="3">Recombinase zinc beta ribbon domain-containing protein</fullName>
    </recommendedName>
</protein>
<keyword evidence="2" id="KW-1185">Reference proteome</keyword>